<dbReference type="SUPFAM" id="SSF55909">
    <property type="entry name" value="Pentein"/>
    <property type="match status" value="1"/>
</dbReference>
<protein>
    <submittedName>
        <fullName evidence="1">Arginine deiminase family protein</fullName>
    </submittedName>
</protein>
<comment type="caution">
    <text evidence="1">The sequence shown here is derived from an EMBL/GenBank/DDBJ whole genome shotgun (WGS) entry which is preliminary data.</text>
</comment>
<proteinExistence type="predicted"/>
<evidence type="ECO:0000313" key="1">
    <source>
        <dbReference type="EMBL" id="MDZ5471552.1"/>
    </source>
</evidence>
<reference evidence="1 2" key="1">
    <citation type="submission" date="2023-11" db="EMBL/GenBank/DDBJ databases">
        <title>Bacillus jintuensis, isolated from a mudflat on the Beibu Gulf coast.</title>
        <authorList>
            <person name="Li M."/>
        </authorList>
    </citation>
    <scope>NUCLEOTIDE SEQUENCE [LARGE SCALE GENOMIC DNA]</scope>
    <source>
        <strain evidence="1 2">31A1R</strain>
    </source>
</reference>
<organism evidence="1 2">
    <name type="scientific">Robertmurraya mangrovi</name>
    <dbReference type="NCBI Taxonomy" id="3098077"/>
    <lineage>
        <taxon>Bacteria</taxon>
        <taxon>Bacillati</taxon>
        <taxon>Bacillota</taxon>
        <taxon>Bacilli</taxon>
        <taxon>Bacillales</taxon>
        <taxon>Bacillaceae</taxon>
        <taxon>Robertmurraya</taxon>
    </lineage>
</organism>
<dbReference type="Proteomes" id="UP001290455">
    <property type="component" value="Unassembled WGS sequence"/>
</dbReference>
<evidence type="ECO:0000313" key="2">
    <source>
        <dbReference type="Proteomes" id="UP001290455"/>
    </source>
</evidence>
<dbReference type="Gene3D" id="3.75.10.10">
    <property type="entry name" value="L-arginine/glycine Amidinotransferase, Chain A"/>
    <property type="match status" value="1"/>
</dbReference>
<dbReference type="Pfam" id="PF19420">
    <property type="entry name" value="DDAH_eukar"/>
    <property type="match status" value="1"/>
</dbReference>
<sequence length="283" mass="32559">MLIKDNSIRLSCLNEYDPLKTVLVCKPDHMTVKDTIPETDNDYKKGLSLDRAMKQHRHFVSALEDYGVEVLFLPSQKQFPEQVFTRDIGYTLGEEMYIAEIASFLRQGEEDQLREWLKKANLPYNDLNTDRIEGGDVLIDGSTVYVGISNRTTEEAANHLQSKLKNFEVITIPFTDEYLHLDCVFNILSPTEALIYPEEIHDEKIKYLKSRYDLIEISKEEQYTLGTNVLSIGHKRVFSLPVNKNVNMQLRARGYEVIEIDLSEIIKSGGAFRCCTLPLLRES</sequence>
<dbReference type="PANTHER" id="PTHR47271:SF2">
    <property type="entry name" value="ARGININE DEIMINASE"/>
    <property type="match status" value="1"/>
</dbReference>
<gene>
    <name evidence="1" type="ORF">SM124_07305</name>
</gene>
<dbReference type="PANTHER" id="PTHR47271">
    <property type="entry name" value="ARGININE DEIMINASE"/>
    <property type="match status" value="1"/>
</dbReference>
<dbReference type="RefSeq" id="WP_322445843.1">
    <property type="nucleotide sequence ID" value="NZ_JAXOFX010000003.1"/>
</dbReference>
<name>A0ABU5IWN8_9BACI</name>
<keyword evidence="2" id="KW-1185">Reference proteome</keyword>
<dbReference type="EMBL" id="JAXOFX010000003">
    <property type="protein sequence ID" value="MDZ5471552.1"/>
    <property type="molecule type" value="Genomic_DNA"/>
</dbReference>
<accession>A0ABU5IWN8</accession>